<dbReference type="OrthoDB" id="205993at2759"/>
<feature type="transmembrane region" description="Helical" evidence="7">
    <location>
        <begin position="386"/>
        <end position="405"/>
    </location>
</feature>
<feature type="transmembrane region" description="Helical" evidence="7">
    <location>
        <begin position="149"/>
        <end position="175"/>
    </location>
</feature>
<evidence type="ECO:0000256" key="3">
    <source>
        <dbReference type="ARBA" id="ARBA00022692"/>
    </source>
</evidence>
<keyword evidence="4" id="KW-0813">Transport</keyword>
<keyword evidence="9" id="KW-1185">Reference proteome</keyword>
<feature type="transmembrane region" description="Helical" evidence="7">
    <location>
        <begin position="109"/>
        <end position="128"/>
    </location>
</feature>
<feature type="transmembrane region" description="Helical" evidence="7">
    <location>
        <begin position="53"/>
        <end position="71"/>
    </location>
</feature>
<feature type="transmembrane region" description="Helical" evidence="7">
    <location>
        <begin position="20"/>
        <end position="41"/>
    </location>
</feature>
<name>A0A9J6BAT6_POLVA</name>
<keyword evidence="6 7" id="KW-0472">Membrane</keyword>
<protein>
    <submittedName>
        <fullName evidence="8">Uncharacterized protein</fullName>
    </submittedName>
</protein>
<dbReference type="AlphaFoldDB" id="A0A9J6BAT6"/>
<proteinExistence type="inferred from homology"/>
<evidence type="ECO:0000256" key="7">
    <source>
        <dbReference type="SAM" id="Phobius"/>
    </source>
</evidence>
<evidence type="ECO:0000256" key="5">
    <source>
        <dbReference type="ARBA" id="ARBA00022989"/>
    </source>
</evidence>
<keyword evidence="5 7" id="KW-1133">Transmembrane helix</keyword>
<feature type="transmembrane region" description="Helical" evidence="7">
    <location>
        <begin position="83"/>
        <end position="103"/>
    </location>
</feature>
<feature type="transmembrane region" description="Helical" evidence="7">
    <location>
        <begin position="417"/>
        <end position="434"/>
    </location>
</feature>
<dbReference type="InterPro" id="IPR036259">
    <property type="entry name" value="MFS_trans_sf"/>
</dbReference>
<comment type="similarity">
    <text evidence="2">Belongs to the major facilitator superfamily. Proton-dependent oligopeptide transporter (POT/PTR) (TC 2.A.17) family.</text>
</comment>
<comment type="caution">
    <text evidence="8">The sequence shown here is derived from an EMBL/GenBank/DDBJ whole genome shotgun (WGS) entry which is preliminary data.</text>
</comment>
<keyword evidence="4" id="KW-0653">Protein transport</keyword>
<dbReference type="SUPFAM" id="SSF103473">
    <property type="entry name" value="MFS general substrate transporter"/>
    <property type="match status" value="1"/>
</dbReference>
<feature type="transmembrane region" description="Helical" evidence="7">
    <location>
        <begin position="187"/>
        <end position="208"/>
    </location>
</feature>
<dbReference type="PANTHER" id="PTHR11654">
    <property type="entry name" value="OLIGOPEPTIDE TRANSPORTER-RELATED"/>
    <property type="match status" value="1"/>
</dbReference>
<feature type="transmembrane region" description="Helical" evidence="7">
    <location>
        <begin position="267"/>
        <end position="285"/>
    </location>
</feature>
<dbReference type="EMBL" id="JADBJN010000004">
    <property type="protein sequence ID" value="KAG5666635.1"/>
    <property type="molecule type" value="Genomic_DNA"/>
</dbReference>
<dbReference type="Gene3D" id="1.20.1250.20">
    <property type="entry name" value="MFS general substrate transporter like domains"/>
    <property type="match status" value="1"/>
</dbReference>
<evidence type="ECO:0000256" key="4">
    <source>
        <dbReference type="ARBA" id="ARBA00022856"/>
    </source>
</evidence>
<gene>
    <name evidence="8" type="ORF">PVAND_014651</name>
</gene>
<feature type="transmembrane region" description="Helical" evidence="7">
    <location>
        <begin position="347"/>
        <end position="366"/>
    </location>
</feature>
<keyword evidence="4" id="KW-0571">Peptide transport</keyword>
<evidence type="ECO:0000256" key="1">
    <source>
        <dbReference type="ARBA" id="ARBA00004141"/>
    </source>
</evidence>
<keyword evidence="3 7" id="KW-0812">Transmembrane</keyword>
<evidence type="ECO:0000313" key="9">
    <source>
        <dbReference type="Proteomes" id="UP001107558"/>
    </source>
</evidence>
<feature type="transmembrane region" description="Helical" evidence="7">
    <location>
        <begin position="314"/>
        <end position="335"/>
    </location>
</feature>
<reference evidence="8" key="1">
    <citation type="submission" date="2021-03" db="EMBL/GenBank/DDBJ databases">
        <title>Chromosome level genome of the anhydrobiotic midge Polypedilum vanderplanki.</title>
        <authorList>
            <person name="Yoshida Y."/>
            <person name="Kikawada T."/>
            <person name="Gusev O."/>
        </authorList>
    </citation>
    <scope>NUCLEOTIDE SEQUENCE</scope>
    <source>
        <strain evidence="8">NIAS01</strain>
        <tissue evidence="8">Whole body or cell culture</tissue>
    </source>
</reference>
<dbReference type="GO" id="GO:0016020">
    <property type="term" value="C:membrane"/>
    <property type="evidence" value="ECO:0007669"/>
    <property type="project" value="UniProtKB-SubCell"/>
</dbReference>
<evidence type="ECO:0000313" key="8">
    <source>
        <dbReference type="EMBL" id="KAG5666635.1"/>
    </source>
</evidence>
<accession>A0A9J6BAT6</accession>
<feature type="transmembrane region" description="Helical" evidence="7">
    <location>
        <begin position="446"/>
        <end position="467"/>
    </location>
</feature>
<organism evidence="8 9">
    <name type="scientific">Polypedilum vanderplanki</name>
    <name type="common">Sleeping chironomid midge</name>
    <dbReference type="NCBI Taxonomy" id="319348"/>
    <lineage>
        <taxon>Eukaryota</taxon>
        <taxon>Metazoa</taxon>
        <taxon>Ecdysozoa</taxon>
        <taxon>Arthropoda</taxon>
        <taxon>Hexapoda</taxon>
        <taxon>Insecta</taxon>
        <taxon>Pterygota</taxon>
        <taxon>Neoptera</taxon>
        <taxon>Endopterygota</taxon>
        <taxon>Diptera</taxon>
        <taxon>Nematocera</taxon>
        <taxon>Chironomoidea</taxon>
        <taxon>Chironomidae</taxon>
        <taxon>Chironominae</taxon>
        <taxon>Polypedilum</taxon>
        <taxon>Polypedilum</taxon>
    </lineage>
</organism>
<dbReference type="GO" id="GO:0015833">
    <property type="term" value="P:peptide transport"/>
    <property type="evidence" value="ECO:0007669"/>
    <property type="project" value="UniProtKB-KW"/>
</dbReference>
<evidence type="ECO:0000256" key="6">
    <source>
        <dbReference type="ARBA" id="ARBA00023136"/>
    </source>
</evidence>
<evidence type="ECO:0000256" key="2">
    <source>
        <dbReference type="ARBA" id="ARBA00005982"/>
    </source>
</evidence>
<dbReference type="InterPro" id="IPR000109">
    <property type="entry name" value="POT_fam"/>
</dbReference>
<dbReference type="Proteomes" id="UP001107558">
    <property type="component" value="Chromosome 4"/>
</dbReference>
<dbReference type="GO" id="GO:0022857">
    <property type="term" value="F:transmembrane transporter activity"/>
    <property type="evidence" value="ECO:0007669"/>
    <property type="project" value="InterPro"/>
</dbReference>
<dbReference type="Pfam" id="PF00854">
    <property type="entry name" value="PTR2"/>
    <property type="match status" value="1"/>
</dbReference>
<sequence length="498" mass="55672">MTEIMEKARMFPKSVPFIQIYALCERYSSIGVAAILAIFISDKIGLNEDTSTAIVHFYYFAAYIFGIPGAIIADNFLGRFKTLLYGMSVLGGIGNVVLTIGTIEYLDYLLGPFTIIGLILISFGAGCLEPNLPAFSGDQYKLPLESKGFSLCIGLLFVMQNAARIIALVLLPYLRSKTQCFGAAECYPLIFGIFVMTKLIAITSILICRKFAVINLPSGNMFVKVCGCIWNAIVKKIKSKKAAKKSHWLDYSEEKYGAQIVSDTKRVVRVLGLLPPLVIVATLYFQQATRWVFQSRQMDGTVGNYVIKPDQVPLVNAISVVFFVPLCEYVFNPLLSKVWIKTNLHRVIFGGVISATAFVVAAIIQFQVERREPHSMHMVWQIPQHMMLALGEVFVYVQILQFGYTQAPIQMKSVLQAFFSMIIGGGNLIVALIASNKIFDSMAYEYLMFAGIVYVAILIFAILALRYKYEEIDTKKNDEIVNSVDKTNDNDEKFSTRL</sequence>
<comment type="subcellular location">
    <subcellularLocation>
        <location evidence="1">Membrane</location>
        <topology evidence="1">Multi-pass membrane protein</topology>
    </subcellularLocation>
</comment>